<feature type="transmembrane region" description="Helical" evidence="2">
    <location>
        <begin position="51"/>
        <end position="72"/>
    </location>
</feature>
<keyword evidence="2" id="KW-1133">Transmembrane helix</keyword>
<feature type="region of interest" description="Disordered" evidence="1">
    <location>
        <begin position="25"/>
        <end position="45"/>
    </location>
</feature>
<evidence type="ECO:0000256" key="2">
    <source>
        <dbReference type="SAM" id="Phobius"/>
    </source>
</evidence>
<organism evidence="3 4">
    <name type="scientific">Rhodocollybia butyracea</name>
    <dbReference type="NCBI Taxonomy" id="206335"/>
    <lineage>
        <taxon>Eukaryota</taxon>
        <taxon>Fungi</taxon>
        <taxon>Dikarya</taxon>
        <taxon>Basidiomycota</taxon>
        <taxon>Agaricomycotina</taxon>
        <taxon>Agaricomycetes</taxon>
        <taxon>Agaricomycetidae</taxon>
        <taxon>Agaricales</taxon>
        <taxon>Marasmiineae</taxon>
        <taxon>Omphalotaceae</taxon>
        <taxon>Rhodocollybia</taxon>
    </lineage>
</organism>
<keyword evidence="2" id="KW-0472">Membrane</keyword>
<protein>
    <submittedName>
        <fullName evidence="3">Uncharacterized protein</fullName>
    </submittedName>
</protein>
<name>A0A9P5PXW0_9AGAR</name>
<evidence type="ECO:0000313" key="4">
    <source>
        <dbReference type="Proteomes" id="UP000772434"/>
    </source>
</evidence>
<dbReference type="AlphaFoldDB" id="A0A9P5PXW0"/>
<keyword evidence="2" id="KW-0812">Transmembrane</keyword>
<reference evidence="3" key="1">
    <citation type="submission" date="2020-11" db="EMBL/GenBank/DDBJ databases">
        <authorList>
            <consortium name="DOE Joint Genome Institute"/>
            <person name="Ahrendt S."/>
            <person name="Riley R."/>
            <person name="Andreopoulos W."/>
            <person name="Labutti K."/>
            <person name="Pangilinan J."/>
            <person name="Ruiz-Duenas F.J."/>
            <person name="Barrasa J.M."/>
            <person name="Sanchez-Garcia M."/>
            <person name="Camarero S."/>
            <person name="Miyauchi S."/>
            <person name="Serrano A."/>
            <person name="Linde D."/>
            <person name="Babiker R."/>
            <person name="Drula E."/>
            <person name="Ayuso-Fernandez I."/>
            <person name="Pacheco R."/>
            <person name="Padilla G."/>
            <person name="Ferreira P."/>
            <person name="Barriuso J."/>
            <person name="Kellner H."/>
            <person name="Castanera R."/>
            <person name="Alfaro M."/>
            <person name="Ramirez L."/>
            <person name="Pisabarro A.G."/>
            <person name="Kuo A."/>
            <person name="Tritt A."/>
            <person name="Lipzen A."/>
            <person name="He G."/>
            <person name="Yan M."/>
            <person name="Ng V."/>
            <person name="Cullen D."/>
            <person name="Martin F."/>
            <person name="Rosso M.-N."/>
            <person name="Henrissat B."/>
            <person name="Hibbett D."/>
            <person name="Martinez A.T."/>
            <person name="Grigoriev I.V."/>
        </authorList>
    </citation>
    <scope>NUCLEOTIDE SEQUENCE</scope>
    <source>
        <strain evidence="3">AH 40177</strain>
    </source>
</reference>
<dbReference type="Proteomes" id="UP000772434">
    <property type="component" value="Unassembled WGS sequence"/>
</dbReference>
<dbReference type="OrthoDB" id="29460at2759"/>
<keyword evidence="4" id="KW-1185">Reference proteome</keyword>
<accession>A0A9P5PXW0</accession>
<evidence type="ECO:0000313" key="3">
    <source>
        <dbReference type="EMBL" id="KAF9070482.1"/>
    </source>
</evidence>
<proteinExistence type="predicted"/>
<sequence>MPVNSHRQNVPSVEDVVELMFRITQEPPPSNDTSDEDSLTDTISPPRPSRATVALIVLAIGFCVLSVSYMVYHPPRHLIDEHIRPYISHISNHLPEPVIATSQRLSIIFNRMRTYLPTTRATALLPTTFRPIKSEDMRLLDMDSAEADFMLDLADEYIPLSVGMGWNGRPGSARPIRNYGSAKS</sequence>
<evidence type="ECO:0000256" key="1">
    <source>
        <dbReference type="SAM" id="MobiDB-lite"/>
    </source>
</evidence>
<dbReference type="EMBL" id="JADNRY010000040">
    <property type="protein sequence ID" value="KAF9070482.1"/>
    <property type="molecule type" value="Genomic_DNA"/>
</dbReference>
<comment type="caution">
    <text evidence="3">The sequence shown here is derived from an EMBL/GenBank/DDBJ whole genome shotgun (WGS) entry which is preliminary data.</text>
</comment>
<gene>
    <name evidence="3" type="ORF">BDP27DRAFT_1323751</name>
</gene>